<dbReference type="Proteomes" id="UP001549291">
    <property type="component" value="Unassembled WGS sequence"/>
</dbReference>
<dbReference type="SUPFAM" id="SSF54427">
    <property type="entry name" value="NTF2-like"/>
    <property type="match status" value="1"/>
</dbReference>
<comment type="caution">
    <text evidence="1">The sequence shown here is derived from an EMBL/GenBank/DDBJ whole genome shotgun (WGS) entry which is preliminary data.</text>
</comment>
<gene>
    <name evidence="1" type="ORF">ABIF63_005664</name>
</gene>
<accession>A0ABV2RX99</accession>
<evidence type="ECO:0000313" key="1">
    <source>
        <dbReference type="EMBL" id="MET4721558.1"/>
    </source>
</evidence>
<proteinExistence type="predicted"/>
<dbReference type="EMBL" id="JBEPTQ010000002">
    <property type="protein sequence ID" value="MET4721558.1"/>
    <property type="molecule type" value="Genomic_DNA"/>
</dbReference>
<dbReference type="InterPro" id="IPR032710">
    <property type="entry name" value="NTF2-like_dom_sf"/>
</dbReference>
<organism evidence="1 2">
    <name type="scientific">Bradyrhizobium japonicum</name>
    <dbReference type="NCBI Taxonomy" id="375"/>
    <lineage>
        <taxon>Bacteria</taxon>
        <taxon>Pseudomonadati</taxon>
        <taxon>Pseudomonadota</taxon>
        <taxon>Alphaproteobacteria</taxon>
        <taxon>Hyphomicrobiales</taxon>
        <taxon>Nitrobacteraceae</taxon>
        <taxon>Bradyrhizobium</taxon>
    </lineage>
</organism>
<keyword evidence="2" id="KW-1185">Reference proteome</keyword>
<evidence type="ECO:0000313" key="2">
    <source>
        <dbReference type="Proteomes" id="UP001549291"/>
    </source>
</evidence>
<sequence>MRKEHAFRARFITSHVIEPIRSPSTLLIVHPRGAFRPPVERACQRMRREMQVAFTKKAPPQWLLDMWKEIDDKTFGQGFDCFAEDAVCNLGVADWKGREAIRANLKAFIDTGFTALHHVTEYWDAGSLKVFLPTPSLRAQRSNPESSRGDSLDCFAALAMTRRRRRGIHLLLSCGSRWMQSEFE</sequence>
<dbReference type="Gene3D" id="3.10.450.50">
    <property type="match status" value="1"/>
</dbReference>
<reference evidence="1 2" key="1">
    <citation type="submission" date="2024-06" db="EMBL/GenBank/DDBJ databases">
        <title>Genomic Encyclopedia of Type Strains, Phase V (KMG-V): Genome sequencing to study the core and pangenomes of soil and plant-associated prokaryotes.</title>
        <authorList>
            <person name="Whitman W."/>
        </authorList>
    </citation>
    <scope>NUCLEOTIDE SEQUENCE [LARGE SCALE GENOMIC DNA]</scope>
    <source>
        <strain evidence="1 2">USDA 160</strain>
    </source>
</reference>
<protein>
    <submittedName>
        <fullName evidence="1">Uncharacterized protein</fullName>
    </submittedName>
</protein>
<name>A0ABV2RX99_BRAJP</name>